<dbReference type="PANTHER" id="PTHR37860">
    <property type="entry name" value="AGAP008810-PA"/>
    <property type="match status" value="1"/>
</dbReference>
<dbReference type="Gene3D" id="2.20.80.10">
    <property type="entry name" value="Lipovitellin-phosvitin complex, chain A, domain 4"/>
    <property type="match status" value="1"/>
</dbReference>
<feature type="domain" description="Vitellinogen open beta-sheet" evidence="1">
    <location>
        <begin position="7"/>
        <end position="201"/>
    </location>
</feature>
<dbReference type="SMART" id="SM01169">
    <property type="entry name" value="DUF1943"/>
    <property type="match status" value="1"/>
</dbReference>
<dbReference type="PANTHER" id="PTHR37860:SF2">
    <property type="entry name" value="VITELLOGENIN DOMAIN-CONTAINING PROTEIN"/>
    <property type="match status" value="1"/>
</dbReference>
<evidence type="ECO:0000313" key="2">
    <source>
        <dbReference type="Proteomes" id="UP001652642"/>
    </source>
</evidence>
<organism evidence="2 3">
    <name type="scientific">Pogona vitticeps</name>
    <name type="common">central bearded dragon</name>
    <dbReference type="NCBI Taxonomy" id="103695"/>
    <lineage>
        <taxon>Eukaryota</taxon>
        <taxon>Metazoa</taxon>
        <taxon>Chordata</taxon>
        <taxon>Craniata</taxon>
        <taxon>Vertebrata</taxon>
        <taxon>Euteleostomi</taxon>
        <taxon>Lepidosauria</taxon>
        <taxon>Squamata</taxon>
        <taxon>Bifurcata</taxon>
        <taxon>Unidentata</taxon>
        <taxon>Episquamata</taxon>
        <taxon>Toxicofera</taxon>
        <taxon>Iguania</taxon>
        <taxon>Acrodonta</taxon>
        <taxon>Agamidae</taxon>
        <taxon>Amphibolurinae</taxon>
        <taxon>Pogona</taxon>
    </lineage>
</organism>
<dbReference type="GeneID" id="110090499"/>
<evidence type="ECO:0000313" key="3">
    <source>
        <dbReference type="RefSeq" id="XP_072838907.1"/>
    </source>
</evidence>
<dbReference type="Pfam" id="PF21013">
    <property type="entry name" value="LOC400499"/>
    <property type="match status" value="1"/>
</dbReference>
<keyword evidence="2" id="KW-1185">Reference proteome</keyword>
<sequence length="1054" mass="121618">MENQSCPNGQSNKMSELVKKFTKRMGKKKKPKCDLSIKVFGNELAVLDCRELRSQAKHYYLNLADLVLKLLKGQEIQFNKRLSLATEELMFPAISGLPVLLALNASAAINVTVKGNMDFKQRNNFFINGYIKPRVLLQISAQMGTAGTLGKTGLSWSTRLRSSTSLDGGIQVKKGKEFKIFLNTPEESMDIVNFSSKLCPMTVTETDTWDDFSGQVEIKSCTNEEVSKIFGWQLCSEFSKPGNQNDDFVFPFPGPMKAAVTLRKRDRNLYQYLLRATYNYVSQKGAWIPNEVGLHFFMGTPKSELKRNIAVDFHFNVAQKKFEIQLIYPNKRMQLNGKIEASRNSRTGYMELILDDNIYYIKGRTDLQVVAGEQKYTMQLEAKVLKYGSPIIFSGNITKQPGKKIAFSLSLNNLLKEAAFIAVCLEKTADDKLKQYSLEGETHIPGVFGSHTIALLLHQGHFWSNALRIKYGLFGEAKHLRHECNVGQKLKVDNGPQDTYRLDLDHELHCTQILAYNHKIHLHHEETVSQLHSQLEVNYGKHWDEINNKKRVIVSQTFKNNSYPALTSYFMEFTIEVPEKQVNYRTQLQHSHTTQSYTESSTHLKVHFNNHMPFMAGLQWKDRSRHSLKKWEGTFNMDTPWLYLYTAHKLQQPQRSVYSATAELTARKAFVVKGLVIELFCKDKVDEKEGKVWIYTPATTYLRAFTVNHFRKGFLHSQSEMVSLWNQLLKNEIFLENNEQNKVLHFKVKSAKQEFNMTAAYLHLEVPRKTNASMCIWWKDHKNLPLVLQFEAQIEEVRKEKMLYQKRATVHFRHPFKLPIPQSFLLQETFTVDKKEKHYLLETRVLIHGRDECVQTLTLGYQAENLYICAGLAHPYSSKIFPSNIDVCARMRNLSHVKNNFEVNLKVNRKDVLHFLGQYHNKSNMSNSQYTVHMEMTHSFQFKIPQSVSMSGELLSRESKLANCVWVLIIKATINQQNISQWGTPGLDVFATQGNTKYSRYCSRVGRGENALDDAFMVAWENTLLYLFLPIPLIQRTIIRIHQLDRDAILIAPW</sequence>
<protein>
    <recommendedName>
        <fullName evidence="1">Vitellinogen open beta-sheet domain-containing protein</fullName>
    </recommendedName>
</protein>
<proteinExistence type="predicted"/>
<reference evidence="3" key="1">
    <citation type="submission" date="2025-08" db="UniProtKB">
        <authorList>
            <consortium name="RefSeq"/>
        </authorList>
    </citation>
    <scope>IDENTIFICATION</scope>
</reference>
<dbReference type="RefSeq" id="XP_072838907.1">
    <property type="nucleotide sequence ID" value="XM_072982806.1"/>
</dbReference>
<dbReference type="SUPFAM" id="SSF56968">
    <property type="entry name" value="Lipovitellin-phosvitin complex, beta-sheet shell regions"/>
    <property type="match status" value="1"/>
</dbReference>
<evidence type="ECO:0000259" key="1">
    <source>
        <dbReference type="SMART" id="SM01169"/>
    </source>
</evidence>
<gene>
    <name evidence="3" type="primary">LOC110090499</name>
</gene>
<dbReference type="InterPro" id="IPR015255">
    <property type="entry name" value="Vitellinogen_open_b-sht"/>
</dbReference>
<dbReference type="InterPro" id="IPR015819">
    <property type="entry name" value="Lipid_transp_b-sht_shell"/>
</dbReference>
<name>A0ABM5F0H2_9SAUR</name>
<dbReference type="InterPro" id="IPR048484">
    <property type="entry name" value="LOC400499-like"/>
</dbReference>
<dbReference type="Pfam" id="PF09172">
    <property type="entry name" value="Vit_open_b-sht"/>
    <property type="match status" value="1"/>
</dbReference>
<accession>A0ABM5F0H2</accession>
<dbReference type="Proteomes" id="UP001652642">
    <property type="component" value="Chromosome 13"/>
</dbReference>